<keyword evidence="3" id="KW-0732">Signal</keyword>
<dbReference type="PANTHER" id="PTHR34200">
    <property type="entry name" value="DENTIN SIALOPHOSPHOPROTEIN-LIKE ISOFORM X1"/>
    <property type="match status" value="1"/>
</dbReference>
<dbReference type="EMBL" id="JAGFBR010000010">
    <property type="protein sequence ID" value="KAH0460143.1"/>
    <property type="molecule type" value="Genomic_DNA"/>
</dbReference>
<organism evidence="5 6">
    <name type="scientific">Dendrobium chrysotoxum</name>
    <name type="common">Orchid</name>
    <dbReference type="NCBI Taxonomy" id="161865"/>
    <lineage>
        <taxon>Eukaryota</taxon>
        <taxon>Viridiplantae</taxon>
        <taxon>Streptophyta</taxon>
        <taxon>Embryophyta</taxon>
        <taxon>Tracheophyta</taxon>
        <taxon>Spermatophyta</taxon>
        <taxon>Magnoliopsida</taxon>
        <taxon>Liliopsida</taxon>
        <taxon>Asparagales</taxon>
        <taxon>Orchidaceae</taxon>
        <taxon>Epidendroideae</taxon>
        <taxon>Malaxideae</taxon>
        <taxon>Dendrobiinae</taxon>
        <taxon>Dendrobium</taxon>
    </lineage>
</organism>
<comment type="caution">
    <text evidence="5">The sequence shown here is derived from an EMBL/GenBank/DDBJ whole genome shotgun (WGS) entry which is preliminary data.</text>
</comment>
<name>A0AAV7GWT7_DENCH</name>
<evidence type="ECO:0000313" key="5">
    <source>
        <dbReference type="EMBL" id="KAH0460143.1"/>
    </source>
</evidence>
<protein>
    <recommendedName>
        <fullName evidence="4">DUF7356 domain-containing protein</fullName>
    </recommendedName>
</protein>
<dbReference type="AlphaFoldDB" id="A0AAV7GWT7"/>
<proteinExistence type="predicted"/>
<dbReference type="InterPro" id="IPR013783">
    <property type="entry name" value="Ig-like_fold"/>
</dbReference>
<feature type="chain" id="PRO_5043653084" description="DUF7356 domain-containing protein" evidence="3">
    <location>
        <begin position="25"/>
        <end position="343"/>
    </location>
</feature>
<dbReference type="Gene3D" id="2.60.40.10">
    <property type="entry name" value="Immunoglobulins"/>
    <property type="match status" value="1"/>
</dbReference>
<dbReference type="Pfam" id="PF24053">
    <property type="entry name" value="DUF7356"/>
    <property type="match status" value="1"/>
</dbReference>
<evidence type="ECO:0000256" key="2">
    <source>
        <dbReference type="SAM" id="Phobius"/>
    </source>
</evidence>
<dbReference type="PANTHER" id="PTHR34200:SF8">
    <property type="entry name" value="TRANSMEMBRANE PROTEIN"/>
    <property type="match status" value="1"/>
</dbReference>
<evidence type="ECO:0000256" key="3">
    <source>
        <dbReference type="SAM" id="SignalP"/>
    </source>
</evidence>
<feature type="transmembrane region" description="Helical" evidence="2">
    <location>
        <begin position="244"/>
        <end position="264"/>
    </location>
</feature>
<feature type="region of interest" description="Disordered" evidence="1">
    <location>
        <begin position="289"/>
        <end position="343"/>
    </location>
</feature>
<keyword evidence="2" id="KW-0472">Membrane</keyword>
<feature type="compositionally biased region" description="Basic and acidic residues" evidence="1">
    <location>
        <begin position="85"/>
        <end position="117"/>
    </location>
</feature>
<feature type="domain" description="DUF7356" evidence="4">
    <location>
        <begin position="119"/>
        <end position="220"/>
    </location>
</feature>
<feature type="signal peptide" evidence="3">
    <location>
        <begin position="1"/>
        <end position="24"/>
    </location>
</feature>
<evidence type="ECO:0000313" key="6">
    <source>
        <dbReference type="Proteomes" id="UP000775213"/>
    </source>
</evidence>
<feature type="compositionally biased region" description="Basic and acidic residues" evidence="1">
    <location>
        <begin position="44"/>
        <end position="70"/>
    </location>
</feature>
<dbReference type="Proteomes" id="UP000775213">
    <property type="component" value="Unassembled WGS sequence"/>
</dbReference>
<keyword evidence="2" id="KW-0812">Transmembrane</keyword>
<dbReference type="InterPro" id="IPR055780">
    <property type="entry name" value="DUF7356"/>
</dbReference>
<feature type="compositionally biased region" description="Polar residues" evidence="1">
    <location>
        <begin position="71"/>
        <end position="83"/>
    </location>
</feature>
<keyword evidence="6" id="KW-1185">Reference proteome</keyword>
<keyword evidence="2" id="KW-1133">Transmembrane helix</keyword>
<sequence>MKGGAVFLLTVLLLHMLFIGLVAAEADSKEIPTPDTSSLAVDLNDTKNASDHVKGDGEKKDKHQNDKSQEEITTNALNDTGKNLNEGKDKPLEEPKASGDLSKETLDEGSNEKKPRTVDSQAAGCDPSNRCIDKKTKLVACLRVPGTDTQALSLVIQNKGKGSLDVKIIAPSFVNLEQTNMQIKAKEDKEVKVYVNGDSTKDSMLILQAGGDNCSLDFRNIIPNFISKGETLTMSRFLSTSTGFALLCIFLALAVVIGVAWLCIRFHPFLLRKAGPKYQKLEVGLPVSTGGKKEANDGDDNWDNSWGNAWDEEEAPMTPSKTISNPSLKGLASRRFNKDGWKD</sequence>
<reference evidence="5 6" key="1">
    <citation type="journal article" date="2021" name="Hortic Res">
        <title>Chromosome-scale assembly of the Dendrobium chrysotoxum genome enhances the understanding of orchid evolution.</title>
        <authorList>
            <person name="Zhang Y."/>
            <person name="Zhang G.Q."/>
            <person name="Zhang D."/>
            <person name="Liu X.D."/>
            <person name="Xu X.Y."/>
            <person name="Sun W.H."/>
            <person name="Yu X."/>
            <person name="Zhu X."/>
            <person name="Wang Z.W."/>
            <person name="Zhao X."/>
            <person name="Zhong W.Y."/>
            <person name="Chen H."/>
            <person name="Yin W.L."/>
            <person name="Huang T."/>
            <person name="Niu S.C."/>
            <person name="Liu Z.J."/>
        </authorList>
    </citation>
    <scope>NUCLEOTIDE SEQUENCE [LARGE SCALE GENOMIC DNA]</scope>
    <source>
        <strain evidence="5">Lindl</strain>
    </source>
</reference>
<accession>A0AAV7GWT7</accession>
<gene>
    <name evidence="5" type="ORF">IEQ34_010806</name>
</gene>
<evidence type="ECO:0000256" key="1">
    <source>
        <dbReference type="SAM" id="MobiDB-lite"/>
    </source>
</evidence>
<feature type="region of interest" description="Disordered" evidence="1">
    <location>
        <begin position="28"/>
        <end position="126"/>
    </location>
</feature>
<evidence type="ECO:0000259" key="4">
    <source>
        <dbReference type="Pfam" id="PF24053"/>
    </source>
</evidence>